<dbReference type="Gene3D" id="2.60.40.10">
    <property type="entry name" value="Immunoglobulins"/>
    <property type="match status" value="1"/>
</dbReference>
<dbReference type="NCBIfam" id="NF041518">
    <property type="entry name" value="choice_anch_Q"/>
    <property type="match status" value="2"/>
</dbReference>
<dbReference type="InterPro" id="IPR059226">
    <property type="entry name" value="Choice_anch_Q_dom"/>
</dbReference>
<dbReference type="InterPro" id="IPR012334">
    <property type="entry name" value="Pectin_lyas_fold"/>
</dbReference>
<reference evidence="2 3" key="1">
    <citation type="submission" date="2018-07" db="EMBL/GenBank/DDBJ databases">
        <title>Genome analysis of Runella aurantiaca.</title>
        <authorList>
            <person name="Yang X."/>
        </authorList>
    </citation>
    <scope>NUCLEOTIDE SEQUENCE [LARGE SCALE GENOMIC DNA]</scope>
    <source>
        <strain evidence="2 3">YX9</strain>
    </source>
</reference>
<dbReference type="EMBL" id="QPIW01000002">
    <property type="protein sequence ID" value="RDB07433.1"/>
    <property type="molecule type" value="Genomic_DNA"/>
</dbReference>
<dbReference type="Pfam" id="PF18962">
    <property type="entry name" value="Por_Secre_tail"/>
    <property type="match status" value="1"/>
</dbReference>
<dbReference type="PANTHER" id="PTHR11319:SF35">
    <property type="entry name" value="OUTER MEMBRANE PROTEIN PMPC-RELATED"/>
    <property type="match status" value="1"/>
</dbReference>
<dbReference type="Pfam" id="PF07610">
    <property type="entry name" value="DUF1573"/>
    <property type="match status" value="1"/>
</dbReference>
<proteinExistence type="predicted"/>
<dbReference type="NCBIfam" id="NF012200">
    <property type="entry name" value="choice_anch_D"/>
    <property type="match status" value="1"/>
</dbReference>
<evidence type="ECO:0000313" key="2">
    <source>
        <dbReference type="EMBL" id="RDB07433.1"/>
    </source>
</evidence>
<organism evidence="2 3">
    <name type="scientific">Runella aurantiaca</name>
    <dbReference type="NCBI Taxonomy" id="2282308"/>
    <lineage>
        <taxon>Bacteria</taxon>
        <taxon>Pseudomonadati</taxon>
        <taxon>Bacteroidota</taxon>
        <taxon>Cytophagia</taxon>
        <taxon>Cytophagales</taxon>
        <taxon>Spirosomataceae</taxon>
        <taxon>Runella</taxon>
    </lineage>
</organism>
<dbReference type="PANTHER" id="PTHR11319">
    <property type="entry name" value="G PROTEIN-COUPLED RECEPTOR-RELATED"/>
    <property type="match status" value="1"/>
</dbReference>
<evidence type="ECO:0000313" key="3">
    <source>
        <dbReference type="Proteomes" id="UP000253141"/>
    </source>
</evidence>
<dbReference type="Gene3D" id="2.160.20.10">
    <property type="entry name" value="Single-stranded right-handed beta-helix, Pectin lyase-like"/>
    <property type="match status" value="2"/>
</dbReference>
<protein>
    <submittedName>
        <fullName evidence="2">Choice-of-anchor D domain</fullName>
    </submittedName>
</protein>
<dbReference type="SUPFAM" id="SSF51126">
    <property type="entry name" value="Pectin lyase-like"/>
    <property type="match status" value="2"/>
</dbReference>
<keyword evidence="3" id="KW-1185">Reference proteome</keyword>
<sequence>MKNSLLFSQSYLFMKVFYPTVFDSMRKFFFLCLIICTSVQSWGVVRYVNASVVGGTSDGLSWPNAYNNLHAALTAAQNGDQIWVAQGIYYPDEGGSFANDDRAASFTMKNGVAIYGGFSGNGTETMLSERNLTANTTILSGEIQQDNDASNNSLQVIRNYSNSLTSTAVLDGFTITGGNAPTSWGGGMLNFESSPSLSNITFSGNSAQYGGGMFNHNSTPSLSNVTFSGNSAEFGGGMFSEASTARASLSNVTFSGNSATINGGGMFNVTSSPSLSNVTFSGNTAPNGGAMYNRFANPVVTNCILWGNSSEIVNVLSSTPIVTYSIVQGGYAGTGNLNVNPLFVNAADPDGVDNQWMTADDGLRLSGCSPAINTGTDAGAPTTDILGNARVGTTDMGAYEFQGSLPTTLYVNQAVASSGDGTSWATAFKTLQEALQLSCSSVTQIWVAKGTYYPDEGGSFANNDRAASFTMKNGVAIYGGFSGNGNETMLSQRNWAANPTILSGDIDKNNALDNGNSYNVIFNNNNGLNNSAVLDGFTITGGLANGTALNGYGGGMCNFSSSPSVTHCSFSGNQASDGGGMYNNISSPTLTHCSFSGNQANAGGGMANFSSSSPTLTNCSFSGNLASGAGGMYNEFYSSPTLTNCSFSGNMATYNGGGMYNNGSCNSTLRNCILWGNSTEVFNQPDNDFPSNPTYTNTLVKGLNLGSGVFDGTRDPLFVSQPPVGLGTAGNLRLRPCSPAINVGDNTLIPSGIITDLDGNPRVFNNGIVDLGAYEYQGVLQEINLQGGSPLTNIPDGDNTPTAAKGTDFGNVSSNGVQTFTIQNTGSTPLNISSIVSNNALFTVGALSPASPIAAGGSATFTVTFSPTATGVQNATITVNNNDCDEAVYDFAVTGNAVCPAITINAPTVTQSTCTTPTGAIVVNATGSGTLEYSIDNGSTWQSSATFGGLAAGNYAIKVRSQAFPTCTTTYASNPVVITLKTPPSVDAGSCKFVYNGYGSNCTNLTASATGAAGGFTYNWSPGNLAGATVEVCPTVTTTYTVTVTDANGCTSTDEVTVEVIDVHCGNSNAVEKVLVCFGGKALCVAPTAVPALLANGATLGACGITPCGTPSNARIGVESDEAMRPTALMMQVYPNPTAGLVTVDLRNVSKGLARIEVVDLIGRPLVQKAEQMNEGANQLSFDLKQLPDGLYLIRCRDSQNHEAVVKVNKL</sequence>
<dbReference type="InterPro" id="IPR026444">
    <property type="entry name" value="Secre_tail"/>
</dbReference>
<dbReference type="NCBIfam" id="TIGR04183">
    <property type="entry name" value="Por_Secre_tail"/>
    <property type="match status" value="1"/>
</dbReference>
<dbReference type="InterPro" id="IPR013783">
    <property type="entry name" value="Ig-like_fold"/>
</dbReference>
<comment type="caution">
    <text evidence="2">The sequence shown here is derived from an EMBL/GenBank/DDBJ whole genome shotgun (WGS) entry which is preliminary data.</text>
</comment>
<dbReference type="InterPro" id="IPR011467">
    <property type="entry name" value="DUF1573"/>
</dbReference>
<evidence type="ECO:0000259" key="1">
    <source>
        <dbReference type="Pfam" id="PF18962"/>
    </source>
</evidence>
<feature type="domain" description="Secretion system C-terminal sorting" evidence="1">
    <location>
        <begin position="1133"/>
        <end position="1202"/>
    </location>
</feature>
<gene>
    <name evidence="2" type="ORF">DVG78_05380</name>
</gene>
<name>A0A369IJ66_9BACT</name>
<accession>A0A369IJ66</accession>
<dbReference type="InterPro" id="IPR011050">
    <property type="entry name" value="Pectin_lyase_fold/virulence"/>
</dbReference>
<dbReference type="AlphaFoldDB" id="A0A369IJ66"/>
<dbReference type="Proteomes" id="UP000253141">
    <property type="component" value="Unassembled WGS sequence"/>
</dbReference>